<keyword evidence="7 14" id="KW-0238">DNA-binding</keyword>
<dbReference type="SUPFAM" id="SSF56112">
    <property type="entry name" value="Protein kinase-like (PK-like)"/>
    <property type="match status" value="1"/>
</dbReference>
<dbReference type="PROSITE" id="PS50011">
    <property type="entry name" value="PROTEIN_KINASE_DOM"/>
    <property type="match status" value="1"/>
</dbReference>
<evidence type="ECO:0000256" key="7">
    <source>
        <dbReference type="ARBA" id="ARBA00023125"/>
    </source>
</evidence>
<evidence type="ECO:0000256" key="4">
    <source>
        <dbReference type="ARBA" id="ARBA00022741"/>
    </source>
</evidence>
<dbReference type="InterPro" id="IPR009057">
    <property type="entry name" value="Homeodomain-like_sf"/>
</dbReference>
<feature type="compositionally biased region" description="Low complexity" evidence="16">
    <location>
        <begin position="566"/>
        <end position="595"/>
    </location>
</feature>
<keyword evidence="13" id="KW-0863">Zinc-finger</keyword>
<feature type="region of interest" description="Disordered" evidence="16">
    <location>
        <begin position="438"/>
        <end position="601"/>
    </location>
</feature>
<dbReference type="PROSITE" id="PS50157">
    <property type="entry name" value="ZINC_FINGER_C2H2_2"/>
    <property type="match status" value="1"/>
</dbReference>
<dbReference type="InterPro" id="IPR017441">
    <property type="entry name" value="Protein_kinase_ATP_BS"/>
</dbReference>
<evidence type="ECO:0000259" key="17">
    <source>
        <dbReference type="PROSITE" id="PS50011"/>
    </source>
</evidence>
<proteinExistence type="predicted"/>
<comment type="catalytic activity">
    <reaction evidence="11">
        <text>L-seryl-[protein] + ATP = O-phospho-L-seryl-[protein] + ADP + H(+)</text>
        <dbReference type="Rhea" id="RHEA:17989"/>
        <dbReference type="Rhea" id="RHEA-COMP:9863"/>
        <dbReference type="Rhea" id="RHEA-COMP:11604"/>
        <dbReference type="ChEBI" id="CHEBI:15378"/>
        <dbReference type="ChEBI" id="CHEBI:29999"/>
        <dbReference type="ChEBI" id="CHEBI:30616"/>
        <dbReference type="ChEBI" id="CHEBI:83421"/>
        <dbReference type="ChEBI" id="CHEBI:456216"/>
        <dbReference type="EC" id="2.7.11.1"/>
    </reaction>
</comment>
<keyword evidence="13" id="KW-0862">Zinc</keyword>
<sequence>MAGGPPSGWYETPGSWSSEFCQSQGAPTSYFQDGIEMDCSVTLIEQGLSSSLAFGCVPETPAQQPMPNLDAPQGSYWDRDLPASPLEAQGLFPANGCIPNLGPPPQNTSAVPFIPQASAGGHAAGLDRHSNELRHSGASLMGGRPMPLKKRAQVGAKTVRSAGRITYSMGVRHRAHISERAYKILQLCLQLDPYPSRQDKQALATLCRLTYDRVHNWFNNHRRRDLENPEASWNLQTSPLTISSNADSGYQTLTATSSNSTISSQWATESPCLTSDGLFTGRAERALTKPFQCTYRCDIAFSSRSDFKRHEERHCPQTEWICCHGLLFSFTEDNIKCVFCGEMDPAVEHLDLEHNCQQCLEKPAHQRTFKRKDKFREHLAKKHNQSLITPDMESWCHSVATEFNKQCGFCGYELRTWSERIDHIANHFTEGCDMSEWQDPWVGPQRPHTHKDLDSGNEDQDEDEGDGPGDGPRWDPGHDSWDCSEDSPKDGQPDNSQGPRWNCERRQRAPSPGDQSQGGRQCNRNMLSTQLAVDPPLACPPESQPSTLDPQDQSNVYRPAGYKSQPISVGLPNSSSSSMSTRRSGLRGLRGPLTPEQRQNAKSVRRRGSCWWCRTKRDLAAIGDWAILDEGLNLGELALAPGRRLGAGSSGVVQEVTCGKVNLARKYIAYQQKSSLSDAMNEVKALQRLNHRHIVRLVGAYRLPGALAVFLSPVADCNLEQFMAEYPRRLVSGHAHPGTLRKWTGCLSHAVEYTHREGVRHNDIKPQNILVSGNTVMFADFGISVRSGDRPYSSTRMTPRYCAPEVYNRKPIKDSADIWSLGCVFIEMATLLSNRTLDEFRSFSSDGDSFTAFHRNLPRITEWVDILRNQTVQPDNMPRLALLDAIADMTNPNPRMRPTASNLVSRLAPWGCCPTNTIRDTRERRIIYGKATPRTNHGSYPSSTIAKRIIRVIFYLPTHSTKDDQLFTPVPPQGHCRRHLTHAQEVAQPPQPLLSGGPTGRPTIHFSMIHRQADRLDVLPALQPGNGREAIRALTGAEKTLGPDHTSALDAAHDLGLFCAKQARLVKDDFVYNRNRIVFPSQLAAEAIKSTPRGPRPTPLPPPSESLKPSLKLSPHTAMRRVRDAQNTNRLDAPGYSSTEVMRLDSMRDLPRWGGGSQGTDMDSPSPIPTDGKLVEHGAMSKLLLEGAKPESWDSKYGRTPLLWAPDNIKRGRISTPLSDAARMGHETILKLLLESSAVPNATGEYGQTAVIWGPAELRLEIGADPTKGPDLGSERVYSEMEQLWAAIKEAVVRQPLEKGATLGPGNPPTTTPSTQERTNDGIFVLDARGGTADITTLLVLDAGGGVIDSVTLFPRDIALPSNNSPGSEHQRIIVMSTSYPESRLTIYSLHGSIYTLRGADGSARGLNQPGYEYEPLNSGSDALKPDIGCQHCRCGYAYNHKHPIAESRSEADPQFGQIFHYSHD</sequence>
<evidence type="ECO:0000256" key="10">
    <source>
        <dbReference type="ARBA" id="ARBA00047899"/>
    </source>
</evidence>
<evidence type="ECO:0000256" key="2">
    <source>
        <dbReference type="ARBA" id="ARBA00022527"/>
    </source>
</evidence>
<dbReference type="GO" id="GO:0005737">
    <property type="term" value="C:cytoplasm"/>
    <property type="evidence" value="ECO:0007669"/>
    <property type="project" value="TreeGrafter"/>
</dbReference>
<keyword evidence="2" id="KW-0723">Serine/threonine-protein kinase</keyword>
<evidence type="ECO:0000313" key="20">
    <source>
        <dbReference type="EMBL" id="KAH0545384.1"/>
    </source>
</evidence>
<dbReference type="Gene3D" id="3.30.200.20">
    <property type="entry name" value="Phosphorylase Kinase, domain 1"/>
    <property type="match status" value="1"/>
</dbReference>
<feature type="compositionally biased region" description="Pro residues" evidence="16">
    <location>
        <begin position="1094"/>
        <end position="1104"/>
    </location>
</feature>
<dbReference type="Pfam" id="PF00069">
    <property type="entry name" value="Pkinase"/>
    <property type="match status" value="1"/>
</dbReference>
<dbReference type="CDD" id="cd00086">
    <property type="entry name" value="homeodomain"/>
    <property type="match status" value="1"/>
</dbReference>
<protein>
    <recommendedName>
        <fullName evidence="1">non-specific serine/threonine protein kinase</fullName>
        <ecNumber evidence="1">2.7.11.1</ecNumber>
    </recommendedName>
</protein>
<comment type="caution">
    <text evidence="20">The sequence shown here is derived from an EMBL/GenBank/DDBJ whole genome shotgun (WGS) entry which is preliminary data.</text>
</comment>
<dbReference type="PROSITE" id="PS00028">
    <property type="entry name" value="ZINC_FINGER_C2H2_1"/>
    <property type="match status" value="1"/>
</dbReference>
<name>A0A9P8L608_9PEZI</name>
<feature type="compositionally biased region" description="Polar residues" evidence="16">
    <location>
        <begin position="544"/>
        <end position="556"/>
    </location>
</feature>
<evidence type="ECO:0000256" key="14">
    <source>
        <dbReference type="PROSITE-ProRule" id="PRU00108"/>
    </source>
</evidence>
<keyword evidence="3" id="KW-0808">Transferase</keyword>
<dbReference type="CDD" id="cd00180">
    <property type="entry name" value="PKc"/>
    <property type="match status" value="1"/>
</dbReference>
<evidence type="ECO:0000256" key="3">
    <source>
        <dbReference type="ARBA" id="ARBA00022679"/>
    </source>
</evidence>
<dbReference type="PANTHER" id="PTHR24361">
    <property type="entry name" value="MITOGEN-ACTIVATED KINASE KINASE KINASE"/>
    <property type="match status" value="1"/>
</dbReference>
<dbReference type="GO" id="GO:0006355">
    <property type="term" value="P:regulation of DNA-templated transcription"/>
    <property type="evidence" value="ECO:0007669"/>
    <property type="project" value="InterPro"/>
</dbReference>
<keyword evidence="9 14" id="KW-0539">Nucleus</keyword>
<dbReference type="Pfam" id="PF05920">
    <property type="entry name" value="Homeobox_KN"/>
    <property type="match status" value="1"/>
</dbReference>
<feature type="domain" description="Protein kinase" evidence="17">
    <location>
        <begin position="639"/>
        <end position="911"/>
    </location>
</feature>
<dbReference type="GO" id="GO:0003677">
    <property type="term" value="F:DNA binding"/>
    <property type="evidence" value="ECO:0007669"/>
    <property type="project" value="UniProtKB-UniRule"/>
</dbReference>
<feature type="domain" description="Homeobox" evidence="18">
    <location>
        <begin position="168"/>
        <end position="228"/>
    </location>
</feature>
<dbReference type="Gene3D" id="1.25.40.20">
    <property type="entry name" value="Ankyrin repeat-containing domain"/>
    <property type="match status" value="1"/>
</dbReference>
<evidence type="ECO:0000256" key="15">
    <source>
        <dbReference type="PROSITE-ProRule" id="PRU10141"/>
    </source>
</evidence>
<evidence type="ECO:0000256" key="13">
    <source>
        <dbReference type="PROSITE-ProRule" id="PRU00042"/>
    </source>
</evidence>
<dbReference type="EMBL" id="JAGHQL010000006">
    <property type="protein sequence ID" value="KAH0545384.1"/>
    <property type="molecule type" value="Genomic_DNA"/>
</dbReference>
<feature type="compositionally biased region" description="Polar residues" evidence="16">
    <location>
        <begin position="1125"/>
        <end position="1140"/>
    </location>
</feature>
<dbReference type="InterPro" id="IPR001356">
    <property type="entry name" value="HD"/>
</dbReference>
<feature type="domain" description="C2H2-type" evidence="19">
    <location>
        <begin position="291"/>
        <end position="319"/>
    </location>
</feature>
<feature type="region of interest" description="Disordered" evidence="16">
    <location>
        <begin position="1088"/>
        <end position="1140"/>
    </location>
</feature>
<keyword evidence="5" id="KW-0418">Kinase</keyword>
<evidence type="ECO:0000313" key="21">
    <source>
        <dbReference type="Proteomes" id="UP000698800"/>
    </source>
</evidence>
<evidence type="ECO:0000256" key="9">
    <source>
        <dbReference type="ARBA" id="ARBA00023242"/>
    </source>
</evidence>
<keyword evidence="12" id="KW-0040">ANK repeat</keyword>
<dbReference type="InterPro" id="IPR008271">
    <property type="entry name" value="Ser/Thr_kinase_AS"/>
</dbReference>
<dbReference type="PROSITE" id="PS00107">
    <property type="entry name" value="PROTEIN_KINASE_ATP"/>
    <property type="match status" value="1"/>
</dbReference>
<dbReference type="SMART" id="SM00389">
    <property type="entry name" value="HOX"/>
    <property type="match status" value="1"/>
</dbReference>
<dbReference type="InterPro" id="IPR013087">
    <property type="entry name" value="Znf_C2H2_type"/>
</dbReference>
<keyword evidence="4 15" id="KW-0547">Nucleotide-binding</keyword>
<dbReference type="OrthoDB" id="10056939at2759"/>
<dbReference type="PANTHER" id="PTHR24361:SF433">
    <property type="entry name" value="PROTEIN KINASE DOMAIN-CONTAINING PROTEIN"/>
    <property type="match status" value="1"/>
</dbReference>
<dbReference type="SMART" id="SM00220">
    <property type="entry name" value="S_TKc"/>
    <property type="match status" value="1"/>
</dbReference>
<feature type="repeat" description="ANK" evidence="12">
    <location>
        <begin position="1213"/>
        <end position="1245"/>
    </location>
</feature>
<dbReference type="SUPFAM" id="SSF48403">
    <property type="entry name" value="Ankyrin repeat"/>
    <property type="match status" value="1"/>
</dbReference>
<dbReference type="GO" id="GO:0005634">
    <property type="term" value="C:nucleus"/>
    <property type="evidence" value="ECO:0007669"/>
    <property type="project" value="UniProtKB-SubCell"/>
</dbReference>
<evidence type="ECO:0000256" key="8">
    <source>
        <dbReference type="ARBA" id="ARBA00023155"/>
    </source>
</evidence>
<keyword evidence="13" id="KW-0479">Metal-binding</keyword>
<dbReference type="Gene3D" id="1.10.510.10">
    <property type="entry name" value="Transferase(Phosphotransferase) domain 1"/>
    <property type="match status" value="1"/>
</dbReference>
<dbReference type="InterPro" id="IPR011009">
    <property type="entry name" value="Kinase-like_dom_sf"/>
</dbReference>
<organism evidence="20 21">
    <name type="scientific">Glutinoglossum americanum</name>
    <dbReference type="NCBI Taxonomy" id="1670608"/>
    <lineage>
        <taxon>Eukaryota</taxon>
        <taxon>Fungi</taxon>
        <taxon>Dikarya</taxon>
        <taxon>Ascomycota</taxon>
        <taxon>Pezizomycotina</taxon>
        <taxon>Geoglossomycetes</taxon>
        <taxon>Geoglossales</taxon>
        <taxon>Geoglossaceae</taxon>
        <taxon>Glutinoglossum</taxon>
    </lineage>
</organism>
<dbReference type="Gene3D" id="1.10.10.60">
    <property type="entry name" value="Homeodomain-like"/>
    <property type="match status" value="1"/>
</dbReference>
<evidence type="ECO:0000256" key="5">
    <source>
        <dbReference type="ARBA" id="ARBA00022777"/>
    </source>
</evidence>
<dbReference type="InterPro" id="IPR000719">
    <property type="entry name" value="Prot_kinase_dom"/>
</dbReference>
<evidence type="ECO:0000256" key="11">
    <source>
        <dbReference type="ARBA" id="ARBA00048679"/>
    </source>
</evidence>
<dbReference type="GO" id="GO:0004674">
    <property type="term" value="F:protein serine/threonine kinase activity"/>
    <property type="evidence" value="ECO:0007669"/>
    <property type="project" value="UniProtKB-KW"/>
</dbReference>
<evidence type="ECO:0000259" key="19">
    <source>
        <dbReference type="PROSITE" id="PS50157"/>
    </source>
</evidence>
<feature type="compositionally biased region" description="Polar residues" evidence="16">
    <location>
        <begin position="513"/>
        <end position="531"/>
    </location>
</feature>
<dbReference type="EC" id="2.7.11.1" evidence="1"/>
<feature type="compositionally biased region" description="Basic and acidic residues" evidence="16">
    <location>
        <begin position="472"/>
        <end position="492"/>
    </location>
</feature>
<feature type="binding site" evidence="15">
    <location>
        <position position="666"/>
    </location>
    <ligand>
        <name>ATP</name>
        <dbReference type="ChEBI" id="CHEBI:30616"/>
    </ligand>
</feature>
<reference evidence="20" key="1">
    <citation type="submission" date="2021-03" db="EMBL/GenBank/DDBJ databases">
        <title>Comparative genomics and phylogenomic investigation of the class Geoglossomycetes provide insights into ecological specialization and systematics.</title>
        <authorList>
            <person name="Melie T."/>
            <person name="Pirro S."/>
            <person name="Miller A.N."/>
            <person name="Quandt A."/>
        </authorList>
    </citation>
    <scope>NUCLEOTIDE SEQUENCE</scope>
    <source>
        <strain evidence="20">GBOQ0MN5Z8</strain>
    </source>
</reference>
<comment type="catalytic activity">
    <reaction evidence="10">
        <text>L-threonyl-[protein] + ATP = O-phospho-L-threonyl-[protein] + ADP + H(+)</text>
        <dbReference type="Rhea" id="RHEA:46608"/>
        <dbReference type="Rhea" id="RHEA-COMP:11060"/>
        <dbReference type="Rhea" id="RHEA-COMP:11605"/>
        <dbReference type="ChEBI" id="CHEBI:15378"/>
        <dbReference type="ChEBI" id="CHEBI:30013"/>
        <dbReference type="ChEBI" id="CHEBI:30616"/>
        <dbReference type="ChEBI" id="CHEBI:61977"/>
        <dbReference type="ChEBI" id="CHEBI:456216"/>
        <dbReference type="EC" id="2.7.11.1"/>
    </reaction>
</comment>
<evidence type="ECO:0000256" key="1">
    <source>
        <dbReference type="ARBA" id="ARBA00012513"/>
    </source>
</evidence>
<dbReference type="PROSITE" id="PS00108">
    <property type="entry name" value="PROTEIN_KINASE_ST"/>
    <property type="match status" value="1"/>
</dbReference>
<keyword evidence="8 14" id="KW-0371">Homeobox</keyword>
<comment type="subcellular location">
    <subcellularLocation>
        <location evidence="14">Nucleus</location>
    </subcellularLocation>
</comment>
<gene>
    <name evidence="20" type="ORF">FGG08_000525</name>
</gene>
<dbReference type="InterPro" id="IPR053235">
    <property type="entry name" value="Ser_Thr_kinase"/>
</dbReference>
<dbReference type="GO" id="GO:0008270">
    <property type="term" value="F:zinc ion binding"/>
    <property type="evidence" value="ECO:0007669"/>
    <property type="project" value="UniProtKB-KW"/>
</dbReference>
<feature type="region of interest" description="Disordered" evidence="16">
    <location>
        <begin position="1298"/>
        <end position="1318"/>
    </location>
</feature>
<evidence type="ECO:0000256" key="16">
    <source>
        <dbReference type="SAM" id="MobiDB-lite"/>
    </source>
</evidence>
<dbReference type="InterPro" id="IPR008422">
    <property type="entry name" value="KN_HD"/>
</dbReference>
<keyword evidence="6 15" id="KW-0067">ATP-binding</keyword>
<dbReference type="SMART" id="SM00355">
    <property type="entry name" value="ZnF_C2H2"/>
    <property type="match status" value="3"/>
</dbReference>
<keyword evidence="21" id="KW-1185">Reference proteome</keyword>
<accession>A0A9P8L608</accession>
<dbReference type="PROSITE" id="PS50088">
    <property type="entry name" value="ANK_REPEAT"/>
    <property type="match status" value="1"/>
</dbReference>
<feature type="DNA-binding region" description="Homeobox" evidence="14">
    <location>
        <begin position="170"/>
        <end position="229"/>
    </location>
</feature>
<feature type="compositionally biased region" description="Low complexity" evidence="16">
    <location>
        <begin position="1105"/>
        <end position="1115"/>
    </location>
</feature>
<dbReference type="GO" id="GO:0005524">
    <property type="term" value="F:ATP binding"/>
    <property type="evidence" value="ECO:0007669"/>
    <property type="project" value="UniProtKB-UniRule"/>
</dbReference>
<feature type="compositionally biased region" description="Acidic residues" evidence="16">
    <location>
        <begin position="455"/>
        <end position="467"/>
    </location>
</feature>
<dbReference type="SUPFAM" id="SSF46689">
    <property type="entry name" value="Homeodomain-like"/>
    <property type="match status" value="1"/>
</dbReference>
<dbReference type="InterPro" id="IPR002110">
    <property type="entry name" value="Ankyrin_rpt"/>
</dbReference>
<dbReference type="InterPro" id="IPR036770">
    <property type="entry name" value="Ankyrin_rpt-contain_sf"/>
</dbReference>
<evidence type="ECO:0000259" key="18">
    <source>
        <dbReference type="PROSITE" id="PS50071"/>
    </source>
</evidence>
<evidence type="ECO:0000256" key="6">
    <source>
        <dbReference type="ARBA" id="ARBA00022840"/>
    </source>
</evidence>
<dbReference type="Proteomes" id="UP000698800">
    <property type="component" value="Unassembled WGS sequence"/>
</dbReference>
<evidence type="ECO:0000256" key="12">
    <source>
        <dbReference type="PROSITE-ProRule" id="PRU00023"/>
    </source>
</evidence>
<dbReference type="PROSITE" id="PS50071">
    <property type="entry name" value="HOMEOBOX_2"/>
    <property type="match status" value="1"/>
</dbReference>